<sequence>MTNTVFDLYWVDEFIRKIKPYIYVRKLDRLLILIPNQAYRLNESGVALLDFLLNGHSINEFLSRVESTEEKRRDIHHFFCDLRAAIKGCLRENEQREAVSYYEFNGEFNEYPVLSEIAVTYRCNLKCEFCYVGDRNYGELHTNDMKKILFKIYHEAKVPSVSFTGGEPLVRNDICTLVEYASNIGLWTNLITNATLLTRETVHNLKRAGLSSAQVSIEGPSPRVHDTITGITGSFDRTTQGLKLLMDEGIPVHTNTTVSKNNIAHLEEIVLLAKNVGLSRLSMNLLIPCGSAFHKQHLWVSYSDIGDYIMRLKRRATEEHMKFLWYSPVPMCTFNPIAHGFGNKSCAAITGLLSIDPLGNIIPCSSWRMPVGSLLKQRFENIWQSAMLNYFKNSEYAPAACHECLLFDMCKGACPLYWKACGEGELGART</sequence>
<dbReference type="InterPro" id="IPR058240">
    <property type="entry name" value="rSAM_sf"/>
</dbReference>
<keyword evidence="1" id="KW-0949">S-adenosyl-L-methionine</keyword>
<dbReference type="PANTHER" id="PTHR11228">
    <property type="entry name" value="RADICAL SAM DOMAIN PROTEIN"/>
    <property type="match status" value="1"/>
</dbReference>
<dbReference type="CDD" id="cd01335">
    <property type="entry name" value="Radical_SAM"/>
    <property type="match status" value="1"/>
</dbReference>
<evidence type="ECO:0000256" key="2">
    <source>
        <dbReference type="ARBA" id="ARBA00022723"/>
    </source>
</evidence>
<reference evidence="6 7" key="1">
    <citation type="journal article" date="2015" name="Microbiome">
        <title>Genomic resolution of linkages in carbon, nitrogen, and sulfur cycling among widespread estuary sediment bacteria.</title>
        <authorList>
            <person name="Baker B.J."/>
            <person name="Lazar C.S."/>
            <person name="Teske A.P."/>
            <person name="Dick G.J."/>
        </authorList>
    </citation>
    <scope>NUCLEOTIDE SEQUENCE [LARGE SCALE GENOMIC DNA]</scope>
    <source>
        <strain evidence="6">DG_78</strain>
    </source>
</reference>
<dbReference type="PROSITE" id="PS51918">
    <property type="entry name" value="RADICAL_SAM"/>
    <property type="match status" value="1"/>
</dbReference>
<organism evidence="6 7">
    <name type="scientific">candidate division TA06 bacterium DG_78</name>
    <dbReference type="NCBI Taxonomy" id="1703772"/>
    <lineage>
        <taxon>Bacteria</taxon>
        <taxon>Bacteria division TA06</taxon>
    </lineage>
</organism>
<dbReference type="InterPro" id="IPR007197">
    <property type="entry name" value="rSAM"/>
</dbReference>
<dbReference type="SFLD" id="SFLDG01386">
    <property type="entry name" value="main_SPASM_domain-containing"/>
    <property type="match status" value="1"/>
</dbReference>
<evidence type="ECO:0000313" key="6">
    <source>
        <dbReference type="EMBL" id="KPJ72001.1"/>
    </source>
</evidence>
<dbReference type="GO" id="GO:0006783">
    <property type="term" value="P:heme biosynthetic process"/>
    <property type="evidence" value="ECO:0007669"/>
    <property type="project" value="TreeGrafter"/>
</dbReference>
<dbReference type="SMART" id="SM00729">
    <property type="entry name" value="Elp3"/>
    <property type="match status" value="1"/>
</dbReference>
<dbReference type="Proteomes" id="UP000051012">
    <property type="component" value="Unassembled WGS sequence"/>
</dbReference>
<keyword evidence="3" id="KW-0408">Iron</keyword>
<keyword evidence="2" id="KW-0479">Metal-binding</keyword>
<dbReference type="Pfam" id="PF04055">
    <property type="entry name" value="Radical_SAM"/>
    <property type="match status" value="1"/>
</dbReference>
<dbReference type="SFLD" id="SFLDG01067">
    <property type="entry name" value="SPASM/twitch_domain_containing"/>
    <property type="match status" value="1"/>
</dbReference>
<dbReference type="InterPro" id="IPR013785">
    <property type="entry name" value="Aldolase_TIM"/>
</dbReference>
<feature type="domain" description="Radical SAM core" evidence="5">
    <location>
        <begin position="109"/>
        <end position="319"/>
    </location>
</feature>
<dbReference type="Pfam" id="PF13186">
    <property type="entry name" value="SPASM"/>
    <property type="match status" value="1"/>
</dbReference>
<dbReference type="SUPFAM" id="SSF102114">
    <property type="entry name" value="Radical SAM enzymes"/>
    <property type="match status" value="1"/>
</dbReference>
<protein>
    <recommendedName>
        <fullName evidence="5">Radical SAM core domain-containing protein</fullName>
    </recommendedName>
</protein>
<evidence type="ECO:0000256" key="3">
    <source>
        <dbReference type="ARBA" id="ARBA00023004"/>
    </source>
</evidence>
<accession>A0A0S7YB19</accession>
<keyword evidence="4" id="KW-0411">Iron-sulfur</keyword>
<gene>
    <name evidence="6" type="ORF">AMJ52_07810</name>
</gene>
<dbReference type="GO" id="GO:0046872">
    <property type="term" value="F:metal ion binding"/>
    <property type="evidence" value="ECO:0007669"/>
    <property type="project" value="UniProtKB-KW"/>
</dbReference>
<proteinExistence type="predicted"/>
<dbReference type="EMBL" id="LJNI01000107">
    <property type="protein sequence ID" value="KPJ72001.1"/>
    <property type="molecule type" value="Genomic_DNA"/>
</dbReference>
<dbReference type="Gene3D" id="3.20.20.70">
    <property type="entry name" value="Aldolase class I"/>
    <property type="match status" value="1"/>
</dbReference>
<dbReference type="GO" id="GO:0051536">
    <property type="term" value="F:iron-sulfur cluster binding"/>
    <property type="evidence" value="ECO:0007669"/>
    <property type="project" value="UniProtKB-KW"/>
</dbReference>
<evidence type="ECO:0000259" key="5">
    <source>
        <dbReference type="PROSITE" id="PS51918"/>
    </source>
</evidence>
<dbReference type="InterPro" id="IPR023885">
    <property type="entry name" value="4Fe4S-binding_SPASM_dom"/>
</dbReference>
<dbReference type="AlphaFoldDB" id="A0A0S7YB19"/>
<dbReference type="PANTHER" id="PTHR11228:SF7">
    <property type="entry name" value="PQQA PEPTIDE CYCLASE"/>
    <property type="match status" value="1"/>
</dbReference>
<dbReference type="GO" id="GO:0003824">
    <property type="term" value="F:catalytic activity"/>
    <property type="evidence" value="ECO:0007669"/>
    <property type="project" value="InterPro"/>
</dbReference>
<dbReference type="SFLD" id="SFLDS00029">
    <property type="entry name" value="Radical_SAM"/>
    <property type="match status" value="1"/>
</dbReference>
<dbReference type="InterPro" id="IPR006638">
    <property type="entry name" value="Elp3/MiaA/NifB-like_rSAM"/>
</dbReference>
<comment type="caution">
    <text evidence="6">The sequence shown here is derived from an EMBL/GenBank/DDBJ whole genome shotgun (WGS) entry which is preliminary data.</text>
</comment>
<dbReference type="InterPro" id="IPR050377">
    <property type="entry name" value="Radical_SAM_PqqE_MftC-like"/>
</dbReference>
<name>A0A0S7YB19_UNCT6</name>
<evidence type="ECO:0000313" key="7">
    <source>
        <dbReference type="Proteomes" id="UP000051012"/>
    </source>
</evidence>
<dbReference type="NCBIfam" id="TIGR04085">
    <property type="entry name" value="rSAM_more_4Fe4S"/>
    <property type="match status" value="1"/>
</dbReference>
<evidence type="ECO:0000256" key="1">
    <source>
        <dbReference type="ARBA" id="ARBA00022691"/>
    </source>
</evidence>
<evidence type="ECO:0000256" key="4">
    <source>
        <dbReference type="ARBA" id="ARBA00023014"/>
    </source>
</evidence>